<evidence type="ECO:0000256" key="1">
    <source>
        <dbReference type="SAM" id="Coils"/>
    </source>
</evidence>
<reference evidence="3 4" key="1">
    <citation type="submission" date="2016-08" db="EMBL/GenBank/DDBJ databases">
        <title>Genomes of anaerobic fungi encode conserved fungal cellulosomes for biomass hydrolysis.</title>
        <authorList>
            <consortium name="DOE Joint Genome Institute"/>
            <person name="Haitjema C.H."/>
            <person name="Gilmore S.P."/>
            <person name="Henske J.K."/>
            <person name="Solomon K.V."/>
            <person name="De Groot R."/>
            <person name="Kuo A."/>
            <person name="Mondo S.J."/>
            <person name="Salamov A.A."/>
            <person name="Labutti K."/>
            <person name="Zhao Z."/>
            <person name="Chiniquy J."/>
            <person name="Barry K."/>
            <person name="Brewer H.M."/>
            <person name="Purvine S.O."/>
            <person name="Wright A.T."/>
            <person name="Boxma B."/>
            <person name="Van Alen T."/>
            <person name="Hackstein J.H."/>
            <person name="Baker S.E."/>
            <person name="Grigoriev I.V."/>
            <person name="O'Malley M.A."/>
        </authorList>
    </citation>
    <scope>NUCLEOTIDE SEQUENCE [LARGE SCALE GENOMIC DNA]</scope>
    <source>
        <strain evidence="4">finn</strain>
    </source>
</reference>
<proteinExistence type="predicted"/>
<sequence>MLSSNKREITDKSLNDNLKSYLNNLKINNPNEEINSDFLKNYLQKIEKQLEKENNLRNLESTSKSSINELEILRINWKKKFEDKNEEIQNSNIIKSNYKHTKRRKSSHRRSSGKIVVRESDIFLKGPWVLDEENEDDNFNFENENLKEGSNDNPIAIEENSEQLMDMDVKSLSSNSSKQFNSLSSAEEIKRIDKEEKNEIENNKKIEEKENEIKEIKNKTRKSEKIEKKTTNVSKKYSTFFNIRKYLFGFFGKNSNKREEKNKDEEKCQSNIQKSKEIKHYENRGTLSSSSVSSQSDNDNIDESKINTEYIDEKEVESKENKEI</sequence>
<organism evidence="3 4">
    <name type="scientific">Piromyces finnis</name>
    <dbReference type="NCBI Taxonomy" id="1754191"/>
    <lineage>
        <taxon>Eukaryota</taxon>
        <taxon>Fungi</taxon>
        <taxon>Fungi incertae sedis</taxon>
        <taxon>Chytridiomycota</taxon>
        <taxon>Chytridiomycota incertae sedis</taxon>
        <taxon>Neocallimastigomycetes</taxon>
        <taxon>Neocallimastigales</taxon>
        <taxon>Neocallimastigaceae</taxon>
        <taxon>Piromyces</taxon>
    </lineage>
</organism>
<dbReference type="EMBL" id="MCFH01000030">
    <property type="protein sequence ID" value="ORX47564.1"/>
    <property type="molecule type" value="Genomic_DNA"/>
</dbReference>
<feature type="coiled-coil region" evidence="1">
    <location>
        <begin position="36"/>
        <end position="87"/>
    </location>
</feature>
<dbReference type="OrthoDB" id="10636028at2759"/>
<feature type="compositionally biased region" description="Basic and acidic residues" evidence="2">
    <location>
        <begin position="258"/>
        <end position="283"/>
    </location>
</feature>
<keyword evidence="4" id="KW-1185">Reference proteome</keyword>
<comment type="caution">
    <text evidence="3">The sequence shown here is derived from an EMBL/GenBank/DDBJ whole genome shotgun (WGS) entry which is preliminary data.</text>
</comment>
<keyword evidence="1" id="KW-0175">Coiled coil</keyword>
<feature type="compositionally biased region" description="Basic and acidic residues" evidence="2">
    <location>
        <begin position="302"/>
        <end position="324"/>
    </location>
</feature>
<evidence type="ECO:0000313" key="3">
    <source>
        <dbReference type="EMBL" id="ORX47564.1"/>
    </source>
</evidence>
<name>A0A1Y1V5A2_9FUNG</name>
<feature type="non-terminal residue" evidence="3">
    <location>
        <position position="324"/>
    </location>
</feature>
<protein>
    <submittedName>
        <fullName evidence="3">Uncharacterized protein</fullName>
    </submittedName>
</protein>
<feature type="coiled-coil region" evidence="1">
    <location>
        <begin position="183"/>
        <end position="229"/>
    </location>
</feature>
<dbReference type="AlphaFoldDB" id="A0A1Y1V5A2"/>
<accession>A0A1Y1V5A2</accession>
<evidence type="ECO:0000256" key="2">
    <source>
        <dbReference type="SAM" id="MobiDB-lite"/>
    </source>
</evidence>
<dbReference type="STRING" id="1754191.A0A1Y1V5A2"/>
<reference evidence="3 4" key="2">
    <citation type="submission" date="2016-08" db="EMBL/GenBank/DDBJ databases">
        <title>Pervasive Adenine N6-methylation of Active Genes in Fungi.</title>
        <authorList>
            <consortium name="DOE Joint Genome Institute"/>
            <person name="Mondo S.J."/>
            <person name="Dannebaum R.O."/>
            <person name="Kuo R.C."/>
            <person name="Labutti K."/>
            <person name="Haridas S."/>
            <person name="Kuo A."/>
            <person name="Salamov A."/>
            <person name="Ahrendt S.R."/>
            <person name="Lipzen A."/>
            <person name="Sullivan W."/>
            <person name="Andreopoulos W.B."/>
            <person name="Clum A."/>
            <person name="Lindquist E."/>
            <person name="Daum C."/>
            <person name="Ramamoorthy G.K."/>
            <person name="Gryganskyi A."/>
            <person name="Culley D."/>
            <person name="Magnuson J.K."/>
            <person name="James T.Y."/>
            <person name="O'Malley M.A."/>
            <person name="Stajich J.E."/>
            <person name="Spatafora J.W."/>
            <person name="Visel A."/>
            <person name="Grigoriev I.V."/>
        </authorList>
    </citation>
    <scope>NUCLEOTIDE SEQUENCE [LARGE SCALE GENOMIC DNA]</scope>
    <source>
        <strain evidence="4">finn</strain>
    </source>
</reference>
<feature type="region of interest" description="Disordered" evidence="2">
    <location>
        <begin position="258"/>
        <end position="324"/>
    </location>
</feature>
<gene>
    <name evidence="3" type="ORF">BCR36DRAFT_260658</name>
</gene>
<dbReference type="Proteomes" id="UP000193719">
    <property type="component" value="Unassembled WGS sequence"/>
</dbReference>
<evidence type="ECO:0000313" key="4">
    <source>
        <dbReference type="Proteomes" id="UP000193719"/>
    </source>
</evidence>